<protein>
    <recommendedName>
        <fullName evidence="1">Berberine/berberine-like domain-containing protein</fullName>
    </recommendedName>
</protein>
<dbReference type="Proteomes" id="UP000195217">
    <property type="component" value="Unassembled WGS sequence"/>
</dbReference>
<dbReference type="InterPro" id="IPR012951">
    <property type="entry name" value="BBE"/>
</dbReference>
<name>A0A9X6FWS9_BACUD</name>
<evidence type="ECO:0000313" key="3">
    <source>
        <dbReference type="Proteomes" id="UP000195217"/>
    </source>
</evidence>
<dbReference type="InterPro" id="IPR016169">
    <property type="entry name" value="FAD-bd_PCMH_sub2"/>
</dbReference>
<accession>A0A9X6FWS9</accession>
<dbReference type="GO" id="GO:0016491">
    <property type="term" value="F:oxidoreductase activity"/>
    <property type="evidence" value="ECO:0007669"/>
    <property type="project" value="InterPro"/>
</dbReference>
<evidence type="ECO:0000259" key="1">
    <source>
        <dbReference type="Pfam" id="PF08031"/>
    </source>
</evidence>
<dbReference type="EMBL" id="NFEA01000050">
    <property type="protein sequence ID" value="OTZ28040.1"/>
    <property type="molecule type" value="Genomic_DNA"/>
</dbReference>
<sequence>MKDWSDLYYGENFKRLTQVKAKYDPEDIFNFP</sequence>
<gene>
    <name evidence="2" type="ORF">BK761_30120</name>
</gene>
<dbReference type="GO" id="GO:0050660">
    <property type="term" value="F:flavin adenine dinucleotide binding"/>
    <property type="evidence" value="ECO:0007669"/>
    <property type="project" value="InterPro"/>
</dbReference>
<comment type="caution">
    <text evidence="2">The sequence shown here is derived from an EMBL/GenBank/DDBJ whole genome shotgun (WGS) entry which is preliminary data.</text>
</comment>
<dbReference type="AlphaFoldDB" id="A0A9X6FWS9"/>
<feature type="domain" description="Berberine/berberine-like" evidence="1">
    <location>
        <begin position="1"/>
        <end position="32"/>
    </location>
</feature>
<dbReference type="Gene3D" id="3.30.465.10">
    <property type="match status" value="1"/>
</dbReference>
<dbReference type="Pfam" id="PF08031">
    <property type="entry name" value="BBE"/>
    <property type="match status" value="1"/>
</dbReference>
<proteinExistence type="predicted"/>
<evidence type="ECO:0000313" key="2">
    <source>
        <dbReference type="EMBL" id="OTZ28040.1"/>
    </source>
</evidence>
<reference evidence="2 3" key="1">
    <citation type="submission" date="2016-10" db="EMBL/GenBank/DDBJ databases">
        <title>Comparative genomics of Bacillus thuringiensis reveals a path to pathogens against multiple invertebrate hosts.</title>
        <authorList>
            <person name="Zheng J."/>
            <person name="Gao Q."/>
            <person name="Liu H."/>
            <person name="Peng D."/>
            <person name="Ruan L."/>
            <person name="Sun M."/>
        </authorList>
    </citation>
    <scope>NUCLEOTIDE SEQUENCE [LARGE SCALE GENOMIC DNA]</scope>
    <source>
        <strain evidence="2">BGSC 4M3</strain>
    </source>
</reference>
<organism evidence="2 3">
    <name type="scientific">Bacillus thuringiensis subsp. darmstadiensis</name>
    <dbReference type="NCBI Taxonomy" id="132264"/>
    <lineage>
        <taxon>Bacteria</taxon>
        <taxon>Bacillati</taxon>
        <taxon>Bacillota</taxon>
        <taxon>Bacilli</taxon>
        <taxon>Bacillales</taxon>
        <taxon>Bacillaceae</taxon>
        <taxon>Bacillus</taxon>
        <taxon>Bacillus cereus group</taxon>
    </lineage>
</organism>